<sequence length="193" mass="21675">MGIVVDDSKKTKAKAYRDSLPGFLDAALDSNADKTPINTHMTICETPDGTGSSDGDVFVFPDSVKCRGLTYNTADMFGYYGPELINRFKEEIELRGMEDKALLPPCSHYGGRWFIGNLIIFSRSPTGEVTWYACATPEDVPAFLDQHIAKGDIIKKLWRGGMLPFPTEDIQKVIEEKPLEILSFYKRKRLGER</sequence>
<dbReference type="InterPro" id="IPR036249">
    <property type="entry name" value="Thioredoxin-like_sf"/>
</dbReference>
<dbReference type="Gramene" id="RZC68264">
    <property type="protein sequence ID" value="RZC68264"/>
    <property type="gene ID" value="C5167_031520"/>
</dbReference>
<dbReference type="SUPFAM" id="SSF52833">
    <property type="entry name" value="Thioredoxin-like"/>
    <property type="match status" value="1"/>
</dbReference>
<dbReference type="Gene3D" id="3.40.30.10">
    <property type="entry name" value="Glutaredoxin"/>
    <property type="match status" value="1"/>
</dbReference>
<keyword evidence="2" id="KW-1185">Reference proteome</keyword>
<protein>
    <submittedName>
        <fullName evidence="1">Uncharacterized protein</fullName>
    </submittedName>
</protein>
<evidence type="ECO:0000313" key="1">
    <source>
        <dbReference type="EMBL" id="RZC68264.1"/>
    </source>
</evidence>
<dbReference type="InterPro" id="IPR009737">
    <property type="entry name" value="Aim32/Apd1-like"/>
</dbReference>
<name>A0A4Y7K4I2_PAPSO</name>
<proteinExistence type="predicted"/>
<gene>
    <name evidence="1" type="ORF">C5167_031520</name>
</gene>
<dbReference type="Pfam" id="PF06999">
    <property type="entry name" value="Suc_Fer-like"/>
    <property type="match status" value="1"/>
</dbReference>
<accession>A0A4Y7K4I2</accession>
<dbReference type="STRING" id="3469.A0A4Y7K4I2"/>
<dbReference type="EMBL" id="CM010721">
    <property type="protein sequence ID" value="RZC68264.1"/>
    <property type="molecule type" value="Genomic_DNA"/>
</dbReference>
<evidence type="ECO:0000313" key="2">
    <source>
        <dbReference type="Proteomes" id="UP000316621"/>
    </source>
</evidence>
<dbReference type="PANTHER" id="PTHR31902:SF10">
    <property type="entry name" value="SUCRASE_FERREDOXIN-LIKE FAMILY PROTEIN"/>
    <property type="match status" value="1"/>
</dbReference>
<dbReference type="PANTHER" id="PTHR31902">
    <property type="entry name" value="ACTIN PATCHES DISTAL PROTEIN 1"/>
    <property type="match status" value="1"/>
</dbReference>
<dbReference type="OMA" id="THMTICE"/>
<dbReference type="AlphaFoldDB" id="A0A4Y7K4I2"/>
<organism evidence="1 2">
    <name type="scientific">Papaver somniferum</name>
    <name type="common">Opium poppy</name>
    <dbReference type="NCBI Taxonomy" id="3469"/>
    <lineage>
        <taxon>Eukaryota</taxon>
        <taxon>Viridiplantae</taxon>
        <taxon>Streptophyta</taxon>
        <taxon>Embryophyta</taxon>
        <taxon>Tracheophyta</taxon>
        <taxon>Spermatophyta</taxon>
        <taxon>Magnoliopsida</taxon>
        <taxon>Ranunculales</taxon>
        <taxon>Papaveraceae</taxon>
        <taxon>Papaveroideae</taxon>
        <taxon>Papaver</taxon>
    </lineage>
</organism>
<dbReference type="Proteomes" id="UP000316621">
    <property type="component" value="Chromosome 7"/>
</dbReference>
<reference evidence="1 2" key="1">
    <citation type="journal article" date="2018" name="Science">
        <title>The opium poppy genome and morphinan production.</title>
        <authorList>
            <person name="Guo L."/>
            <person name="Winzer T."/>
            <person name="Yang X."/>
            <person name="Li Y."/>
            <person name="Ning Z."/>
            <person name="He Z."/>
            <person name="Teodor R."/>
            <person name="Lu Y."/>
            <person name="Bowser T.A."/>
            <person name="Graham I.A."/>
            <person name="Ye K."/>
        </authorList>
    </citation>
    <scope>NUCLEOTIDE SEQUENCE [LARGE SCALE GENOMIC DNA]</scope>
    <source>
        <strain evidence="2">cv. HN1</strain>
        <tissue evidence="1">Leaves</tissue>
    </source>
</reference>